<reference evidence="4" key="2">
    <citation type="submission" date="2023-06" db="EMBL/GenBank/DDBJ databases">
        <authorList>
            <consortium name="Lawrence Berkeley National Laboratory"/>
            <person name="Haridas S."/>
            <person name="Hensen N."/>
            <person name="Bonometti L."/>
            <person name="Westerberg I."/>
            <person name="Brannstrom I.O."/>
            <person name="Guillou S."/>
            <person name="Cros-Aarteil S."/>
            <person name="Calhoun S."/>
            <person name="Kuo A."/>
            <person name="Mondo S."/>
            <person name="Pangilinan J."/>
            <person name="Riley R."/>
            <person name="LaButti K."/>
            <person name="Andreopoulos B."/>
            <person name="Lipzen A."/>
            <person name="Chen C."/>
            <person name="Yanf M."/>
            <person name="Daum C."/>
            <person name="Ng V."/>
            <person name="Clum A."/>
            <person name="Steindorff A."/>
            <person name="Ohm R."/>
            <person name="Martin F."/>
            <person name="Silar P."/>
            <person name="Natvig D."/>
            <person name="Lalanne C."/>
            <person name="Gautier V."/>
            <person name="Ament-velasquez S.L."/>
            <person name="Kruys A."/>
            <person name="Hutchinson M.I."/>
            <person name="Powell A.J."/>
            <person name="Barry K."/>
            <person name="Miller A.N."/>
            <person name="Grigoriev I.V."/>
            <person name="Debuchy R."/>
            <person name="Gladieux P."/>
            <person name="Thoren M.H."/>
            <person name="Johannesson H."/>
        </authorList>
    </citation>
    <scope>NUCLEOTIDE SEQUENCE</scope>
    <source>
        <strain evidence="4">CBS 232.78</strain>
    </source>
</reference>
<evidence type="ECO:0000256" key="3">
    <source>
        <dbReference type="SAM" id="SignalP"/>
    </source>
</evidence>
<dbReference type="Proteomes" id="UP001285441">
    <property type="component" value="Unassembled WGS sequence"/>
</dbReference>
<dbReference type="EMBL" id="JAULSW010000009">
    <property type="protein sequence ID" value="KAK3369935.1"/>
    <property type="molecule type" value="Genomic_DNA"/>
</dbReference>
<gene>
    <name evidence="4" type="ORF">B0H63DRAFT_551881</name>
</gene>
<feature type="compositionally biased region" description="Low complexity" evidence="1">
    <location>
        <begin position="234"/>
        <end position="243"/>
    </location>
</feature>
<keyword evidence="3" id="KW-0732">Signal</keyword>
<keyword evidence="2" id="KW-0812">Transmembrane</keyword>
<accession>A0AAE0K5Y5</accession>
<reference evidence="4" key="1">
    <citation type="journal article" date="2023" name="Mol. Phylogenet. Evol.">
        <title>Genome-scale phylogeny and comparative genomics of the fungal order Sordariales.</title>
        <authorList>
            <person name="Hensen N."/>
            <person name="Bonometti L."/>
            <person name="Westerberg I."/>
            <person name="Brannstrom I.O."/>
            <person name="Guillou S."/>
            <person name="Cros-Aarteil S."/>
            <person name="Calhoun S."/>
            <person name="Haridas S."/>
            <person name="Kuo A."/>
            <person name="Mondo S."/>
            <person name="Pangilinan J."/>
            <person name="Riley R."/>
            <person name="LaButti K."/>
            <person name="Andreopoulos B."/>
            <person name="Lipzen A."/>
            <person name="Chen C."/>
            <person name="Yan M."/>
            <person name="Daum C."/>
            <person name="Ng V."/>
            <person name="Clum A."/>
            <person name="Steindorff A."/>
            <person name="Ohm R.A."/>
            <person name="Martin F."/>
            <person name="Silar P."/>
            <person name="Natvig D.O."/>
            <person name="Lalanne C."/>
            <person name="Gautier V."/>
            <person name="Ament-Velasquez S.L."/>
            <person name="Kruys A."/>
            <person name="Hutchinson M.I."/>
            <person name="Powell A.J."/>
            <person name="Barry K."/>
            <person name="Miller A.N."/>
            <person name="Grigoriev I.V."/>
            <person name="Debuchy R."/>
            <person name="Gladieux P."/>
            <person name="Hiltunen Thoren M."/>
            <person name="Johannesson H."/>
        </authorList>
    </citation>
    <scope>NUCLEOTIDE SEQUENCE</scope>
    <source>
        <strain evidence="4">CBS 232.78</strain>
    </source>
</reference>
<sequence length="277" mass="29347">MLRALVLIVLLLLATAWSVSGAVTLAEISSIWSISDNCADCCLPRKSTACDNLSPSIPCLDHSADCTTANYTMKEYCIGVVFQDNVDRCYMYWGYSPSQRTCWAIRCQSTDAIVQRTTIWADPHRCQFIGEKRWQLMQCAKYGAGRVEVAGILNGTKGEPFGETYDRIMDLKCPASCGATCDTGFVQNGTTSKLAITWTDINTSTPTSSSMASTSAATTTASTGSAGGNGAGTRTGPAAGETPGKSAGVATFNDFHGVEMLVTVLGVGIGFIMVLGF</sequence>
<organism evidence="4 5">
    <name type="scientific">Podospora didyma</name>
    <dbReference type="NCBI Taxonomy" id="330526"/>
    <lineage>
        <taxon>Eukaryota</taxon>
        <taxon>Fungi</taxon>
        <taxon>Dikarya</taxon>
        <taxon>Ascomycota</taxon>
        <taxon>Pezizomycotina</taxon>
        <taxon>Sordariomycetes</taxon>
        <taxon>Sordariomycetidae</taxon>
        <taxon>Sordariales</taxon>
        <taxon>Podosporaceae</taxon>
        <taxon>Podospora</taxon>
    </lineage>
</organism>
<feature type="region of interest" description="Disordered" evidence="1">
    <location>
        <begin position="204"/>
        <end position="243"/>
    </location>
</feature>
<proteinExistence type="predicted"/>
<keyword evidence="2" id="KW-0472">Membrane</keyword>
<feature type="signal peptide" evidence="3">
    <location>
        <begin position="1"/>
        <end position="21"/>
    </location>
</feature>
<evidence type="ECO:0000256" key="1">
    <source>
        <dbReference type="SAM" id="MobiDB-lite"/>
    </source>
</evidence>
<keyword evidence="2" id="KW-1133">Transmembrane helix</keyword>
<feature type="transmembrane region" description="Helical" evidence="2">
    <location>
        <begin position="255"/>
        <end position="275"/>
    </location>
</feature>
<comment type="caution">
    <text evidence="4">The sequence shown here is derived from an EMBL/GenBank/DDBJ whole genome shotgun (WGS) entry which is preliminary data.</text>
</comment>
<keyword evidence="5" id="KW-1185">Reference proteome</keyword>
<protein>
    <submittedName>
        <fullName evidence="4">Uncharacterized protein</fullName>
    </submittedName>
</protein>
<name>A0AAE0K5Y5_9PEZI</name>
<evidence type="ECO:0000313" key="4">
    <source>
        <dbReference type="EMBL" id="KAK3369935.1"/>
    </source>
</evidence>
<evidence type="ECO:0000256" key="2">
    <source>
        <dbReference type="SAM" id="Phobius"/>
    </source>
</evidence>
<feature type="chain" id="PRO_5042119663" evidence="3">
    <location>
        <begin position="22"/>
        <end position="277"/>
    </location>
</feature>
<evidence type="ECO:0000313" key="5">
    <source>
        <dbReference type="Proteomes" id="UP001285441"/>
    </source>
</evidence>
<feature type="compositionally biased region" description="Low complexity" evidence="1">
    <location>
        <begin position="204"/>
        <end position="224"/>
    </location>
</feature>
<dbReference type="AlphaFoldDB" id="A0AAE0K5Y5"/>